<evidence type="ECO:0000256" key="1">
    <source>
        <dbReference type="ARBA" id="ARBA00009431"/>
    </source>
</evidence>
<comment type="similarity">
    <text evidence="1">Belongs to the peptidase S10 family.</text>
</comment>
<dbReference type="GO" id="GO:0016747">
    <property type="term" value="F:acyltransferase activity, transferring groups other than amino-acyl groups"/>
    <property type="evidence" value="ECO:0007669"/>
    <property type="project" value="TreeGrafter"/>
</dbReference>
<dbReference type="SUPFAM" id="SSF53474">
    <property type="entry name" value="alpha/beta-Hydrolases"/>
    <property type="match status" value="1"/>
</dbReference>
<evidence type="ECO:0000313" key="3">
    <source>
        <dbReference type="Proteomes" id="UP000594261"/>
    </source>
</evidence>
<dbReference type="GO" id="GO:0004185">
    <property type="term" value="F:serine-type carboxypeptidase activity"/>
    <property type="evidence" value="ECO:0007669"/>
    <property type="project" value="InterPro"/>
</dbReference>
<dbReference type="Pfam" id="PF00450">
    <property type="entry name" value="Peptidase_S10"/>
    <property type="match status" value="1"/>
</dbReference>
<proteinExistence type="inferred from homology"/>
<dbReference type="PRINTS" id="PR00724">
    <property type="entry name" value="CRBOXYPTASEC"/>
</dbReference>
<dbReference type="EMBL" id="LRBV02000011">
    <property type="status" value="NOT_ANNOTATED_CDS"/>
    <property type="molecule type" value="Genomic_DNA"/>
</dbReference>
<reference evidence="2 3" key="1">
    <citation type="journal article" date="2016" name="G3 (Bethesda)">
        <title>First Draft Assembly and Annotation of the Genome of a California Endemic Oak Quercus lobata Nee (Fagaceae).</title>
        <authorList>
            <person name="Sork V.L."/>
            <person name="Fitz-Gibbon S.T."/>
            <person name="Puiu D."/>
            <person name="Crepeau M."/>
            <person name="Gugger P.F."/>
            <person name="Sherman R."/>
            <person name="Stevens K."/>
            <person name="Langley C.H."/>
            <person name="Pellegrini M."/>
            <person name="Salzberg S.L."/>
        </authorList>
    </citation>
    <scope>NUCLEOTIDE SEQUENCE [LARGE SCALE GENOMIC DNA]</scope>
    <source>
        <strain evidence="2 3">cv. SW786</strain>
    </source>
</reference>
<dbReference type="InterPro" id="IPR001563">
    <property type="entry name" value="Peptidase_S10"/>
</dbReference>
<dbReference type="GO" id="GO:0019748">
    <property type="term" value="P:secondary metabolic process"/>
    <property type="evidence" value="ECO:0007669"/>
    <property type="project" value="TreeGrafter"/>
</dbReference>
<dbReference type="AlphaFoldDB" id="A0A7N2MYZ1"/>
<reference evidence="2" key="2">
    <citation type="submission" date="2021-01" db="UniProtKB">
        <authorList>
            <consortium name="EnsemblPlants"/>
        </authorList>
    </citation>
    <scope>IDENTIFICATION</scope>
</reference>
<keyword evidence="3" id="KW-1185">Reference proteome</keyword>
<sequence>MTSITSIHTTSSWLGQLYGDVNCIAAGIGNLTVNCVPRTANTVAHALARPLKFNITDYTGGLPTLIYEPNTWTKTANVLFLDAPVGAGFSYATISEAWSESDTKVAAQAYEFLRNWLIEHSNFMNNMVYLGSDSYQGLVTPILAQDIINGNEAGIEPQVNIKGLSLGCPHTNSDLEDNTIVTFAHRMALISDAMYKSAKTSCNGNYIDSTNPKCTEAVASISQCIEQVNEADILGPNCAFVSPKPKEGAQGVLKENSRNFILPWSRNGDFWCKNFDYILFDIWINYKSVQDALHVRPGTVKEVFRCNITLKSEYSFNVKDAFPYYKNLTSSGLQILVFSGDHDMTVTHIAVEQWINSLDLTIDTEWRPWFVDGQVAGYTRRYTNSGYRLTYATIKGAGHSPTEYKRKECYDMFHRWIHYYPL</sequence>
<dbReference type="PANTHER" id="PTHR11802">
    <property type="entry name" value="SERINE PROTEASE FAMILY S10 SERINE CARBOXYPEPTIDASE"/>
    <property type="match status" value="1"/>
</dbReference>
<dbReference type="EnsemblPlants" id="QL11p043747:mrna">
    <property type="protein sequence ID" value="QL11p043747:mrna"/>
    <property type="gene ID" value="QL11p043747"/>
</dbReference>
<evidence type="ECO:0000313" key="2">
    <source>
        <dbReference type="EnsemblPlants" id="QL11p043747:mrna"/>
    </source>
</evidence>
<dbReference type="GO" id="GO:0006508">
    <property type="term" value="P:proteolysis"/>
    <property type="evidence" value="ECO:0007669"/>
    <property type="project" value="InterPro"/>
</dbReference>
<dbReference type="Proteomes" id="UP000594261">
    <property type="component" value="Chromosome 11"/>
</dbReference>
<dbReference type="InParanoid" id="A0A7N2MYZ1"/>
<evidence type="ECO:0008006" key="4">
    <source>
        <dbReference type="Google" id="ProtNLM"/>
    </source>
</evidence>
<dbReference type="OMA" id="ILGPNCA"/>
<accession>A0A7N2MYZ1</accession>
<organism evidence="2 3">
    <name type="scientific">Quercus lobata</name>
    <name type="common">Valley oak</name>
    <dbReference type="NCBI Taxonomy" id="97700"/>
    <lineage>
        <taxon>Eukaryota</taxon>
        <taxon>Viridiplantae</taxon>
        <taxon>Streptophyta</taxon>
        <taxon>Embryophyta</taxon>
        <taxon>Tracheophyta</taxon>
        <taxon>Spermatophyta</taxon>
        <taxon>Magnoliopsida</taxon>
        <taxon>eudicotyledons</taxon>
        <taxon>Gunneridae</taxon>
        <taxon>Pentapetalae</taxon>
        <taxon>rosids</taxon>
        <taxon>fabids</taxon>
        <taxon>Fagales</taxon>
        <taxon>Fagaceae</taxon>
        <taxon>Quercus</taxon>
    </lineage>
</organism>
<name>A0A7N2MYZ1_QUELO</name>
<dbReference type="Gene3D" id="3.40.50.1820">
    <property type="entry name" value="alpha/beta hydrolase"/>
    <property type="match status" value="1"/>
</dbReference>
<dbReference type="InterPro" id="IPR029058">
    <property type="entry name" value="AB_hydrolase_fold"/>
</dbReference>
<dbReference type="Gramene" id="QL11p043747:mrna">
    <property type="protein sequence ID" value="QL11p043747:mrna"/>
    <property type="gene ID" value="QL11p043747"/>
</dbReference>
<dbReference type="PANTHER" id="PTHR11802:SF335">
    <property type="entry name" value="SERINE CARBOXYPEPTIDASE-LIKE 18"/>
    <property type="match status" value="1"/>
</dbReference>
<protein>
    <recommendedName>
        <fullName evidence="4">Serine carboxypeptidase</fullName>
    </recommendedName>
</protein>